<keyword evidence="6" id="KW-0798">TonB box</keyword>
<evidence type="ECO:0000256" key="3">
    <source>
        <dbReference type="ARBA" id="ARBA00022452"/>
    </source>
</evidence>
<evidence type="ECO:0000256" key="5">
    <source>
        <dbReference type="ARBA" id="ARBA00022729"/>
    </source>
</evidence>
<comment type="caution">
    <text evidence="11">The sequence shown here is derived from an EMBL/GenBank/DDBJ whole genome shotgun (WGS) entry which is preliminary data.</text>
</comment>
<dbReference type="PANTHER" id="PTHR30069">
    <property type="entry name" value="TONB-DEPENDENT OUTER MEMBRANE RECEPTOR"/>
    <property type="match status" value="1"/>
</dbReference>
<keyword evidence="9" id="KW-0998">Cell outer membrane</keyword>
<evidence type="ECO:0000256" key="1">
    <source>
        <dbReference type="ARBA" id="ARBA00004571"/>
    </source>
</evidence>
<keyword evidence="2" id="KW-0813">Transport</keyword>
<keyword evidence="3" id="KW-1134">Transmembrane beta strand</keyword>
<evidence type="ECO:0000313" key="12">
    <source>
        <dbReference type="Proteomes" id="UP000297741"/>
    </source>
</evidence>
<evidence type="ECO:0000256" key="4">
    <source>
        <dbReference type="ARBA" id="ARBA00022692"/>
    </source>
</evidence>
<dbReference type="InterPro" id="IPR036942">
    <property type="entry name" value="Beta-barrel_TonB_sf"/>
</dbReference>
<keyword evidence="5" id="KW-0732">Signal</keyword>
<evidence type="ECO:0000256" key="2">
    <source>
        <dbReference type="ARBA" id="ARBA00022448"/>
    </source>
</evidence>
<dbReference type="Gene3D" id="2.40.170.20">
    <property type="entry name" value="TonB-dependent receptor, beta-barrel domain"/>
    <property type="match status" value="1"/>
</dbReference>
<comment type="subcellular location">
    <subcellularLocation>
        <location evidence="1">Cell outer membrane</location>
        <topology evidence="1">Multi-pass membrane protein</topology>
    </subcellularLocation>
</comment>
<evidence type="ECO:0000256" key="7">
    <source>
        <dbReference type="ARBA" id="ARBA00023136"/>
    </source>
</evidence>
<feature type="domain" description="TonB-dependent receptor-like beta-barrel" evidence="10">
    <location>
        <begin position="19"/>
        <end position="263"/>
    </location>
</feature>
<dbReference type="SUPFAM" id="SSF56935">
    <property type="entry name" value="Porins"/>
    <property type="match status" value="1"/>
</dbReference>
<reference evidence="11 12" key="1">
    <citation type="submission" date="2018-11" db="EMBL/GenBank/DDBJ databases">
        <title>Tabrizicola sp. isolated from sediment of alpine lake.</title>
        <authorList>
            <person name="Liu Z."/>
        </authorList>
    </citation>
    <scope>NUCLEOTIDE SEQUENCE [LARGE SCALE GENOMIC DNA]</scope>
    <source>
        <strain evidence="11 12">DRYC-M-16</strain>
    </source>
</reference>
<keyword evidence="4" id="KW-0812">Transmembrane</keyword>
<evidence type="ECO:0000256" key="8">
    <source>
        <dbReference type="ARBA" id="ARBA00023170"/>
    </source>
</evidence>
<keyword evidence="8 11" id="KW-0675">Receptor</keyword>
<name>A0ABY2KMM7_9RHOB</name>
<protein>
    <submittedName>
        <fullName evidence="11">TonB-dependent receptor</fullName>
    </submittedName>
</protein>
<evidence type="ECO:0000313" key="11">
    <source>
        <dbReference type="EMBL" id="TGD43854.1"/>
    </source>
</evidence>
<dbReference type="PANTHER" id="PTHR30069:SF29">
    <property type="entry name" value="HEMOGLOBIN AND HEMOGLOBIN-HAPTOGLOBIN-BINDING PROTEIN 1-RELATED"/>
    <property type="match status" value="1"/>
</dbReference>
<dbReference type="RefSeq" id="WP_135429921.1">
    <property type="nucleotide sequence ID" value="NZ_RPEM01000004.1"/>
</dbReference>
<gene>
    <name evidence="11" type="ORF">EEB11_07710</name>
</gene>
<dbReference type="Proteomes" id="UP000297741">
    <property type="component" value="Unassembled WGS sequence"/>
</dbReference>
<evidence type="ECO:0000256" key="6">
    <source>
        <dbReference type="ARBA" id="ARBA00023077"/>
    </source>
</evidence>
<dbReference type="InterPro" id="IPR039426">
    <property type="entry name" value="TonB-dep_rcpt-like"/>
</dbReference>
<evidence type="ECO:0000256" key="9">
    <source>
        <dbReference type="ARBA" id="ARBA00023237"/>
    </source>
</evidence>
<organism evidence="11 12">
    <name type="scientific">Pseudotabrizicola sediminis</name>
    <dbReference type="NCBI Taxonomy" id="2486418"/>
    <lineage>
        <taxon>Bacteria</taxon>
        <taxon>Pseudomonadati</taxon>
        <taxon>Pseudomonadota</taxon>
        <taxon>Alphaproteobacteria</taxon>
        <taxon>Rhodobacterales</taxon>
        <taxon>Paracoccaceae</taxon>
        <taxon>Pseudotabrizicola</taxon>
    </lineage>
</organism>
<accession>A0ABY2KMM7</accession>
<dbReference type="EMBL" id="RPEM01000004">
    <property type="protein sequence ID" value="TGD43854.1"/>
    <property type="molecule type" value="Genomic_DNA"/>
</dbReference>
<keyword evidence="7" id="KW-0472">Membrane</keyword>
<evidence type="ECO:0000259" key="10">
    <source>
        <dbReference type="Pfam" id="PF00593"/>
    </source>
</evidence>
<dbReference type="Pfam" id="PF00593">
    <property type="entry name" value="TonB_dep_Rec_b-barrel"/>
    <property type="match status" value="1"/>
</dbReference>
<dbReference type="InterPro" id="IPR000531">
    <property type="entry name" value="Beta-barrel_TonB"/>
</dbReference>
<proteinExistence type="predicted"/>
<keyword evidence="12" id="KW-1185">Reference proteome</keyword>
<sequence length="266" mass="28814">MTLSHLLTDGFSAAATGTERDGAEATRLSTTLRYNISDALAMGGAAFRQRTEAEFDGYVYVDPDPNDGVFGSHIFQDLPNLKSSAETGVRAFAELSQGSTEHVFDLTRYQIGRDVSDENGVGQFKVSRTTASWQATTGFDDTPSLVYGADTMLEKAEFTNLPEDIADIRLSGAFAQALWAVNSQIDISATARMDYNFTFGNFATGRVALAVRPDDATTLRAAVATGYRAPSIDERFGNYPSLYFVGNPALTPEESLSFERGLNMNS</sequence>